<evidence type="ECO:0000313" key="1">
    <source>
        <dbReference type="EMBL" id="CAI8584220.1"/>
    </source>
</evidence>
<keyword evidence="2" id="KW-1185">Reference proteome</keyword>
<sequence>MGCLSSKLIIARSISYHEERNQRSNSVPLLEDLISSTSGNGDHYLSLLCTANKVSNNLHSKSLSSNTSSKISIEPESSEVIEKLEQENLSGFEEKDDLGSKDALGNRSFHTVEEFDDMVNRIWLKEAQIVRPSEFNNEEDYDDGSIIKMDIQDQDSSSIEKMQALWLTKNEEVFQSHKTRMLEKGNKRKAIANRLESLRIPSNIESPANASLKEWLPADGIYSPGSYVTPKFGSYSSTNIRNESESNEDSIFSPELVSAFEQCMQKLEAEEENILKQILETVGEEEIDEGIMQT</sequence>
<protein>
    <submittedName>
        <fullName evidence="1">Uncharacterized protein</fullName>
    </submittedName>
</protein>
<proteinExistence type="predicted"/>
<dbReference type="EMBL" id="CATIWC010001519">
    <property type="protein sequence ID" value="CAI8584220.1"/>
    <property type="molecule type" value="Genomic_DNA"/>
</dbReference>
<dbReference type="Proteomes" id="UP001157006">
    <property type="component" value="Unassembled WGS sequence"/>
</dbReference>
<gene>
    <name evidence="1" type="ORF">VFH_U064960</name>
</gene>
<name>A0AAV0YI30_VICFA</name>
<reference evidence="1 2" key="1">
    <citation type="submission" date="2023-01" db="EMBL/GenBank/DDBJ databases">
        <authorList>
            <person name="Kreplak J."/>
        </authorList>
    </citation>
    <scope>NUCLEOTIDE SEQUENCE [LARGE SCALE GENOMIC DNA]</scope>
</reference>
<organism evidence="1 2">
    <name type="scientific">Vicia faba</name>
    <name type="common">Broad bean</name>
    <name type="synonym">Faba vulgaris</name>
    <dbReference type="NCBI Taxonomy" id="3906"/>
    <lineage>
        <taxon>Eukaryota</taxon>
        <taxon>Viridiplantae</taxon>
        <taxon>Streptophyta</taxon>
        <taxon>Embryophyta</taxon>
        <taxon>Tracheophyta</taxon>
        <taxon>Spermatophyta</taxon>
        <taxon>Magnoliopsida</taxon>
        <taxon>eudicotyledons</taxon>
        <taxon>Gunneridae</taxon>
        <taxon>Pentapetalae</taxon>
        <taxon>rosids</taxon>
        <taxon>fabids</taxon>
        <taxon>Fabales</taxon>
        <taxon>Fabaceae</taxon>
        <taxon>Papilionoideae</taxon>
        <taxon>50 kb inversion clade</taxon>
        <taxon>NPAAA clade</taxon>
        <taxon>Hologalegina</taxon>
        <taxon>IRL clade</taxon>
        <taxon>Fabeae</taxon>
        <taxon>Vicia</taxon>
    </lineage>
</organism>
<evidence type="ECO:0000313" key="2">
    <source>
        <dbReference type="Proteomes" id="UP001157006"/>
    </source>
</evidence>
<accession>A0AAV0YI30</accession>
<comment type="caution">
    <text evidence="1">The sequence shown here is derived from an EMBL/GenBank/DDBJ whole genome shotgun (WGS) entry which is preliminary data.</text>
</comment>
<dbReference type="AlphaFoldDB" id="A0AAV0YI30"/>